<dbReference type="InterPro" id="IPR036526">
    <property type="entry name" value="C-N_Hydrolase_sf"/>
</dbReference>
<dbReference type="PROSITE" id="PS50263">
    <property type="entry name" value="CN_HYDROLASE"/>
    <property type="match status" value="1"/>
</dbReference>
<evidence type="ECO:0000256" key="5">
    <source>
        <dbReference type="SAM" id="SignalP"/>
    </source>
</evidence>
<dbReference type="CDD" id="cd07567">
    <property type="entry name" value="biotinidase_like"/>
    <property type="match status" value="1"/>
</dbReference>
<comment type="similarity">
    <text evidence="1">Belongs to the carbon-nitrogen hydrolase superfamily. BTD/VNN family.</text>
</comment>
<dbReference type="Pfam" id="PF00795">
    <property type="entry name" value="CN_hydrolase"/>
    <property type="match status" value="1"/>
</dbReference>
<dbReference type="GO" id="GO:0016811">
    <property type="term" value="F:hydrolase activity, acting on carbon-nitrogen (but not peptide) bonds, in linear amides"/>
    <property type="evidence" value="ECO:0007669"/>
    <property type="project" value="InterPro"/>
</dbReference>
<protein>
    <recommendedName>
        <fullName evidence="6">CN hydrolase domain-containing protein</fullName>
    </recommendedName>
</protein>
<dbReference type="Proteomes" id="UP000001593">
    <property type="component" value="Unassembled WGS sequence"/>
</dbReference>
<gene>
    <name evidence="7" type="ORF">NEMVEDRAFT_v1g122468</name>
</gene>
<accession>A7SL86</accession>
<dbReference type="InterPro" id="IPR003010">
    <property type="entry name" value="C-N_Hydrolase"/>
</dbReference>
<dbReference type="OMA" id="PSNDHYF"/>
<dbReference type="EMBL" id="DS469696">
    <property type="protein sequence ID" value="EDO35528.1"/>
    <property type="molecule type" value="Genomic_DNA"/>
</dbReference>
<organism evidence="7 8">
    <name type="scientific">Nematostella vectensis</name>
    <name type="common">Starlet sea anemone</name>
    <dbReference type="NCBI Taxonomy" id="45351"/>
    <lineage>
        <taxon>Eukaryota</taxon>
        <taxon>Metazoa</taxon>
        <taxon>Cnidaria</taxon>
        <taxon>Anthozoa</taxon>
        <taxon>Hexacorallia</taxon>
        <taxon>Actiniaria</taxon>
        <taxon>Edwardsiidae</taxon>
        <taxon>Nematostella</taxon>
    </lineage>
</organism>
<evidence type="ECO:0000256" key="4">
    <source>
        <dbReference type="ARBA" id="ARBA00023180"/>
    </source>
</evidence>
<dbReference type="InterPro" id="IPR043957">
    <property type="entry name" value="Vanin_C"/>
</dbReference>
<proteinExistence type="inferred from homology"/>
<feature type="chain" id="PRO_5002712890" description="CN hydrolase domain-containing protein" evidence="5">
    <location>
        <begin position="23"/>
        <end position="517"/>
    </location>
</feature>
<dbReference type="PANTHER" id="PTHR10609">
    <property type="entry name" value="BIOTINIDASE-RELATED"/>
    <property type="match status" value="1"/>
</dbReference>
<keyword evidence="4" id="KW-0325">Glycoprotein</keyword>
<dbReference type="SUPFAM" id="SSF56317">
    <property type="entry name" value="Carbon-nitrogen hydrolase"/>
    <property type="match status" value="1"/>
</dbReference>
<feature type="signal peptide" evidence="5">
    <location>
        <begin position="1"/>
        <end position="22"/>
    </location>
</feature>
<keyword evidence="8" id="KW-1185">Reference proteome</keyword>
<evidence type="ECO:0000256" key="3">
    <source>
        <dbReference type="ARBA" id="ARBA00022801"/>
    </source>
</evidence>
<dbReference type="InterPro" id="IPR040154">
    <property type="entry name" value="Biotinidase/VNN"/>
</dbReference>
<reference evidence="7 8" key="1">
    <citation type="journal article" date="2007" name="Science">
        <title>Sea anemone genome reveals ancestral eumetazoan gene repertoire and genomic organization.</title>
        <authorList>
            <person name="Putnam N.H."/>
            <person name="Srivastava M."/>
            <person name="Hellsten U."/>
            <person name="Dirks B."/>
            <person name="Chapman J."/>
            <person name="Salamov A."/>
            <person name="Terry A."/>
            <person name="Shapiro H."/>
            <person name="Lindquist E."/>
            <person name="Kapitonov V.V."/>
            <person name="Jurka J."/>
            <person name="Genikhovich G."/>
            <person name="Grigoriev I.V."/>
            <person name="Lucas S.M."/>
            <person name="Steele R.E."/>
            <person name="Finnerty J.R."/>
            <person name="Technau U."/>
            <person name="Martindale M.Q."/>
            <person name="Rokhsar D.S."/>
        </authorList>
    </citation>
    <scope>NUCLEOTIDE SEQUENCE [LARGE SCALE GENOMIC DNA]</scope>
    <source>
        <strain evidence="8">CH2 X CH6</strain>
    </source>
</reference>
<keyword evidence="2 5" id="KW-0732">Signal</keyword>
<keyword evidence="3" id="KW-0378">Hydrolase</keyword>
<sequence>MFRWFVAKFSLLALVIISHIKSVPESEFIAAVYEHVPPLNRPKEITRANALGIMMRNIDTYEEQMVIARDKNSSIIVFPEYGLTGWNQTRSVFKHFLENIPDPKISSNPCLDPGINKTTPILYRLSCLARKYAMYLVVNMGDIKPCQKASDPHCPGDGRYQYNTNVVFSDNGTLVARYHKQHPFMNEMKVVNRPRVPELVTFQTPFGKFGTFVCFDVLFQAPAVQLVTSVGIDHVVFPTAWFDVLPLFPAIGFHSSWARGIGVNFLAANTHVPSFANTGSGIYSSSGAREYYRSFSASGKLLIASLPKSPKKSPSNMTYVKTPGNTNDDVFYSDLFGDQFLFKELDKAEAIIRVCYPGSKSCCTLHYKMAAKLPDELYALGVFDGLHTLEGQYYLRVCTLIKCFGMSRSSCGSQVSSASTIFDSFALRAELNASHVFPAVVAHGVTLLRDEWDHDVPVKQVESKRRLSKGLLSATLFGRVYSLDGGKTSSTGRATCGPTFILTLRIVCIAMISVNLT</sequence>
<evidence type="ECO:0000259" key="6">
    <source>
        <dbReference type="PROSITE" id="PS50263"/>
    </source>
</evidence>
<evidence type="ECO:0000313" key="7">
    <source>
        <dbReference type="EMBL" id="EDO35528.1"/>
    </source>
</evidence>
<dbReference type="OrthoDB" id="10250282at2759"/>
<dbReference type="KEGG" id="nve:5506952"/>
<dbReference type="eggNOG" id="KOG0806">
    <property type="taxonomic scope" value="Eukaryota"/>
</dbReference>
<name>A7SL86_NEMVE</name>
<dbReference type="PhylomeDB" id="A7SL86"/>
<feature type="domain" description="CN hydrolase" evidence="6">
    <location>
        <begin position="40"/>
        <end position="308"/>
    </location>
</feature>
<dbReference type="Pfam" id="PF19018">
    <property type="entry name" value="Vanin_C"/>
    <property type="match status" value="1"/>
</dbReference>
<evidence type="ECO:0000256" key="2">
    <source>
        <dbReference type="ARBA" id="ARBA00022729"/>
    </source>
</evidence>
<dbReference type="HOGENOM" id="CLU_033209_1_0_1"/>
<dbReference type="AlphaFoldDB" id="A7SL86"/>
<dbReference type="STRING" id="45351.A7SL86"/>
<dbReference type="Gene3D" id="3.60.110.10">
    <property type="entry name" value="Carbon-nitrogen hydrolase"/>
    <property type="match status" value="1"/>
</dbReference>
<evidence type="ECO:0000256" key="1">
    <source>
        <dbReference type="ARBA" id="ARBA00008225"/>
    </source>
</evidence>
<dbReference type="InParanoid" id="A7SL86"/>
<evidence type="ECO:0000313" key="8">
    <source>
        <dbReference type="Proteomes" id="UP000001593"/>
    </source>
</evidence>
<dbReference type="InterPro" id="IPR012101">
    <property type="entry name" value="Biotinidase-like_euk"/>
</dbReference>
<dbReference type="PANTHER" id="PTHR10609:SF27">
    <property type="entry name" value="CN HYDROLASE DOMAIN-CONTAINING PROTEIN-RELATED"/>
    <property type="match status" value="1"/>
</dbReference>